<organism evidence="1">
    <name type="scientific">Nothobranchius pienaari</name>
    <dbReference type="NCBI Taxonomy" id="704102"/>
    <lineage>
        <taxon>Eukaryota</taxon>
        <taxon>Metazoa</taxon>
        <taxon>Chordata</taxon>
        <taxon>Craniata</taxon>
        <taxon>Vertebrata</taxon>
        <taxon>Euteleostomi</taxon>
        <taxon>Actinopterygii</taxon>
        <taxon>Neopterygii</taxon>
        <taxon>Teleostei</taxon>
        <taxon>Neoteleostei</taxon>
        <taxon>Acanthomorphata</taxon>
        <taxon>Ovalentaria</taxon>
        <taxon>Atherinomorphae</taxon>
        <taxon>Cyprinodontiformes</taxon>
        <taxon>Nothobranchiidae</taxon>
        <taxon>Nothobranchius</taxon>
    </lineage>
</organism>
<feature type="non-terminal residue" evidence="1">
    <location>
        <position position="1"/>
    </location>
</feature>
<evidence type="ECO:0000313" key="1">
    <source>
        <dbReference type="EMBL" id="SBR52442.1"/>
    </source>
</evidence>
<protein>
    <submittedName>
        <fullName evidence="1">Heparan sulfate 2-O-sulfotransferase 1a</fullName>
    </submittedName>
</protein>
<keyword evidence="1" id="KW-0808">Transferase</keyword>
<gene>
    <name evidence="1" type="primary">HS2ST1A</name>
</gene>
<dbReference type="EMBL" id="HAEF01011494">
    <property type="protein sequence ID" value="SBR52442.1"/>
    <property type="molecule type" value="Transcribed_RNA"/>
</dbReference>
<name>A0A1A8M6I7_9TELE</name>
<sequence>RRKQGDKKVTRNSLDKEAFSRTRFEALLQFQKKLFSNAAWSGF</sequence>
<accession>A0A1A8M6I7</accession>
<dbReference type="GO" id="GO:0016740">
    <property type="term" value="F:transferase activity"/>
    <property type="evidence" value="ECO:0007669"/>
    <property type="project" value="UniProtKB-KW"/>
</dbReference>
<dbReference type="AlphaFoldDB" id="A0A1A8M6I7"/>
<reference evidence="1" key="1">
    <citation type="submission" date="2016-05" db="EMBL/GenBank/DDBJ databases">
        <authorList>
            <person name="Lavstsen T."/>
            <person name="Jespersen J.S."/>
        </authorList>
    </citation>
    <scope>NUCLEOTIDE SEQUENCE</scope>
    <source>
        <tissue evidence="1">Brain</tissue>
    </source>
</reference>
<reference evidence="1" key="2">
    <citation type="submission" date="2016-06" db="EMBL/GenBank/DDBJ databases">
        <title>The genome of a short-lived fish provides insights into sex chromosome evolution and the genetic control of aging.</title>
        <authorList>
            <person name="Reichwald K."/>
            <person name="Felder M."/>
            <person name="Petzold A."/>
            <person name="Koch P."/>
            <person name="Groth M."/>
            <person name="Platzer M."/>
        </authorList>
    </citation>
    <scope>NUCLEOTIDE SEQUENCE</scope>
    <source>
        <tissue evidence="1">Brain</tissue>
    </source>
</reference>
<proteinExistence type="predicted"/>